<evidence type="ECO:0000313" key="2">
    <source>
        <dbReference type="EMBL" id="PKI53880.1"/>
    </source>
</evidence>
<feature type="region of interest" description="Disordered" evidence="1">
    <location>
        <begin position="88"/>
        <end position="117"/>
    </location>
</feature>
<comment type="caution">
    <text evidence="2">The sequence shown here is derived from an EMBL/GenBank/DDBJ whole genome shotgun (WGS) entry which is preliminary data.</text>
</comment>
<gene>
    <name evidence="2" type="ORF">CRG98_025674</name>
</gene>
<dbReference type="EMBL" id="PGOL01001823">
    <property type="protein sequence ID" value="PKI53880.1"/>
    <property type="molecule type" value="Genomic_DNA"/>
</dbReference>
<evidence type="ECO:0000256" key="1">
    <source>
        <dbReference type="SAM" id="MobiDB-lite"/>
    </source>
</evidence>
<feature type="compositionally biased region" description="Basic and acidic residues" evidence="1">
    <location>
        <begin position="105"/>
        <end position="117"/>
    </location>
</feature>
<reference evidence="2 3" key="1">
    <citation type="submission" date="2017-11" db="EMBL/GenBank/DDBJ databases">
        <title>De-novo sequencing of pomegranate (Punica granatum L.) genome.</title>
        <authorList>
            <person name="Akparov Z."/>
            <person name="Amiraslanov A."/>
            <person name="Hajiyeva S."/>
            <person name="Abbasov M."/>
            <person name="Kaur K."/>
            <person name="Hamwieh A."/>
            <person name="Solovyev V."/>
            <person name="Salamov A."/>
            <person name="Braich B."/>
            <person name="Kosarev P."/>
            <person name="Mahmoud A."/>
            <person name="Hajiyev E."/>
            <person name="Babayeva S."/>
            <person name="Izzatullayeva V."/>
            <person name="Mammadov A."/>
            <person name="Mammadov A."/>
            <person name="Sharifova S."/>
            <person name="Ojaghi J."/>
            <person name="Eynullazada K."/>
            <person name="Bayramov B."/>
            <person name="Abdulazimova A."/>
            <person name="Shahmuradov I."/>
        </authorList>
    </citation>
    <scope>NUCLEOTIDE SEQUENCE [LARGE SCALE GENOMIC DNA]</scope>
    <source>
        <strain evidence="3">cv. AG2017</strain>
        <tissue evidence="2">Leaf</tissue>
    </source>
</reference>
<dbReference type="Proteomes" id="UP000233551">
    <property type="component" value="Unassembled WGS sequence"/>
</dbReference>
<dbReference type="AlphaFoldDB" id="A0A2I0JD81"/>
<sequence>MGPCDPLLSFWDHQLEWANPRRSMNPHRELSYGADEKSILNSRGNDRTRRVSLSTGTQADINSCGVGPHVGLGPVGLCREAQRSSRLMIFEPPPPSLHDGNSGGKYREARPPAEYVK</sequence>
<protein>
    <submittedName>
        <fullName evidence="2">Uncharacterized protein</fullName>
    </submittedName>
</protein>
<keyword evidence="3" id="KW-1185">Reference proteome</keyword>
<name>A0A2I0JD81_PUNGR</name>
<evidence type="ECO:0000313" key="3">
    <source>
        <dbReference type="Proteomes" id="UP000233551"/>
    </source>
</evidence>
<accession>A0A2I0JD81</accession>
<organism evidence="2 3">
    <name type="scientific">Punica granatum</name>
    <name type="common">Pomegranate</name>
    <dbReference type="NCBI Taxonomy" id="22663"/>
    <lineage>
        <taxon>Eukaryota</taxon>
        <taxon>Viridiplantae</taxon>
        <taxon>Streptophyta</taxon>
        <taxon>Embryophyta</taxon>
        <taxon>Tracheophyta</taxon>
        <taxon>Spermatophyta</taxon>
        <taxon>Magnoliopsida</taxon>
        <taxon>eudicotyledons</taxon>
        <taxon>Gunneridae</taxon>
        <taxon>Pentapetalae</taxon>
        <taxon>rosids</taxon>
        <taxon>malvids</taxon>
        <taxon>Myrtales</taxon>
        <taxon>Lythraceae</taxon>
        <taxon>Punica</taxon>
    </lineage>
</organism>
<proteinExistence type="predicted"/>